<comment type="caution">
    <text evidence="1">The sequence shown here is derived from an EMBL/GenBank/DDBJ whole genome shotgun (WGS) entry which is preliminary data.</text>
</comment>
<reference evidence="1" key="1">
    <citation type="submission" date="2020-08" db="EMBL/GenBank/DDBJ databases">
        <title>Plant Genome Project.</title>
        <authorList>
            <person name="Zhang R.-G."/>
        </authorList>
    </citation>
    <scope>NUCLEOTIDE SEQUENCE</scope>
    <source>
        <strain evidence="1">WSP0</strain>
        <tissue evidence="1">Leaf</tissue>
    </source>
</reference>
<protein>
    <submittedName>
        <fullName evidence="1">Uncharacterized protein</fullName>
    </submittedName>
</protein>
<evidence type="ECO:0000313" key="1">
    <source>
        <dbReference type="EMBL" id="KAG5556794.1"/>
    </source>
</evidence>
<proteinExistence type="predicted"/>
<gene>
    <name evidence="1" type="ORF">RHGRI_007152</name>
</gene>
<evidence type="ECO:0000313" key="2">
    <source>
        <dbReference type="Proteomes" id="UP000823749"/>
    </source>
</evidence>
<organism evidence="1 2">
    <name type="scientific">Rhododendron griersonianum</name>
    <dbReference type="NCBI Taxonomy" id="479676"/>
    <lineage>
        <taxon>Eukaryota</taxon>
        <taxon>Viridiplantae</taxon>
        <taxon>Streptophyta</taxon>
        <taxon>Embryophyta</taxon>
        <taxon>Tracheophyta</taxon>
        <taxon>Spermatophyta</taxon>
        <taxon>Magnoliopsida</taxon>
        <taxon>eudicotyledons</taxon>
        <taxon>Gunneridae</taxon>
        <taxon>Pentapetalae</taxon>
        <taxon>asterids</taxon>
        <taxon>Ericales</taxon>
        <taxon>Ericaceae</taxon>
        <taxon>Ericoideae</taxon>
        <taxon>Rhodoreae</taxon>
        <taxon>Rhododendron</taxon>
    </lineage>
</organism>
<accession>A0AAV6KXI5</accession>
<dbReference type="EMBL" id="JACTNZ010000003">
    <property type="protein sequence ID" value="KAG5556794.1"/>
    <property type="molecule type" value="Genomic_DNA"/>
</dbReference>
<sequence>MSSSYSDYEVDCGADSDLSFFTQSIRIGVRGCRKGLLVPPSNICSFSTKGTIASNMDAICRRKTKSKGSDSNEENLSTKELALQQAFDQVLLSCIATTQLYRLGSLTPWACSEDIWSQSFWENNPCSPCNCRSTEARRIGLGITSFALSGSNAAFHVYVTNEWATFSVMKLT</sequence>
<dbReference type="AlphaFoldDB" id="A0AAV6KXI5"/>
<dbReference type="Proteomes" id="UP000823749">
    <property type="component" value="Chromosome 3"/>
</dbReference>
<keyword evidence="2" id="KW-1185">Reference proteome</keyword>
<name>A0AAV6KXI5_9ERIC</name>